<feature type="domain" description="EamA" evidence="4">
    <location>
        <begin position="139"/>
        <end position="266"/>
    </location>
</feature>
<feature type="transmembrane region" description="Helical" evidence="2">
    <location>
        <begin position="137"/>
        <end position="159"/>
    </location>
</feature>
<dbReference type="SUPFAM" id="SSF103481">
    <property type="entry name" value="Multidrug resistance efflux transporter EmrE"/>
    <property type="match status" value="1"/>
</dbReference>
<feature type="transmembrane region" description="Helical" evidence="2">
    <location>
        <begin position="223"/>
        <end position="243"/>
    </location>
</feature>
<dbReference type="Proteomes" id="UP000658127">
    <property type="component" value="Unassembled WGS sequence"/>
</dbReference>
<evidence type="ECO:0000313" key="5">
    <source>
        <dbReference type="EMBL" id="GGN94369.1"/>
    </source>
</evidence>
<dbReference type="EMBL" id="BMNE01000008">
    <property type="protein sequence ID" value="GGN94369.1"/>
    <property type="molecule type" value="Genomic_DNA"/>
</dbReference>
<comment type="similarity">
    <text evidence="1">Belongs to the EamA transporter family.</text>
</comment>
<comment type="caution">
    <text evidence="5">The sequence shown here is derived from an EMBL/GenBank/DDBJ whole genome shotgun (WGS) entry which is preliminary data.</text>
</comment>
<feature type="transmembrane region" description="Helical" evidence="2">
    <location>
        <begin position="194"/>
        <end position="216"/>
    </location>
</feature>
<keyword evidence="3" id="KW-0732">Signal</keyword>
<feature type="chain" id="PRO_5046023313" description="EamA domain-containing protein" evidence="3">
    <location>
        <begin position="17"/>
        <end position="273"/>
    </location>
</feature>
<sequence>MLGATLLWGTSSAALAAVDGALTSSALVAAAGGATLLTVAAVRGQRPLRVFAETPWLYVQLGALEAANLLLFVAALKCGPLPVVVPLHLTAPLLLLGAAIVRGQRSMSALVGVEFLLVAVAIVVAAGGSTDIGTGRAVLGCVLAVGSAICVALLVSLIARESAQRPTVASAGWQLAIASVLGAVLIASDPPNASVVWSMVLIGALLLGPGFVLYWLGLRHLDATTASILGLNEAVFAAVVGALFTNTPITLGAVVAGVLVLSALLLREGLSAR</sequence>
<feature type="transmembrane region" description="Helical" evidence="2">
    <location>
        <begin position="26"/>
        <end position="44"/>
    </location>
</feature>
<evidence type="ECO:0000313" key="6">
    <source>
        <dbReference type="Proteomes" id="UP000658127"/>
    </source>
</evidence>
<feature type="transmembrane region" description="Helical" evidence="2">
    <location>
        <begin position="108"/>
        <end position="125"/>
    </location>
</feature>
<proteinExistence type="inferred from homology"/>
<feature type="transmembrane region" description="Helical" evidence="2">
    <location>
        <begin position="171"/>
        <end position="188"/>
    </location>
</feature>
<feature type="transmembrane region" description="Helical" evidence="2">
    <location>
        <begin position="249"/>
        <end position="266"/>
    </location>
</feature>
<evidence type="ECO:0000256" key="3">
    <source>
        <dbReference type="SAM" id="SignalP"/>
    </source>
</evidence>
<keyword evidence="2" id="KW-0472">Membrane</keyword>
<evidence type="ECO:0000256" key="2">
    <source>
        <dbReference type="SAM" id="Phobius"/>
    </source>
</evidence>
<reference evidence="6" key="1">
    <citation type="journal article" date="2019" name="Int. J. Syst. Evol. Microbiol.">
        <title>The Global Catalogue of Microorganisms (GCM) 10K type strain sequencing project: providing services to taxonomists for standard genome sequencing and annotation.</title>
        <authorList>
            <consortium name="The Broad Institute Genomics Platform"/>
            <consortium name="The Broad Institute Genome Sequencing Center for Infectious Disease"/>
            <person name="Wu L."/>
            <person name="Ma J."/>
        </authorList>
    </citation>
    <scope>NUCLEOTIDE SEQUENCE [LARGE SCALE GENOMIC DNA]</scope>
    <source>
        <strain evidence="6">CGMCC 4.7329</strain>
    </source>
</reference>
<name>A0ABQ2KVX6_9NOCA</name>
<feature type="transmembrane region" description="Helical" evidence="2">
    <location>
        <begin position="56"/>
        <end position="75"/>
    </location>
</feature>
<organism evidence="5 6">
    <name type="scientific">Nocardia rhizosphaerihabitans</name>
    <dbReference type="NCBI Taxonomy" id="1691570"/>
    <lineage>
        <taxon>Bacteria</taxon>
        <taxon>Bacillati</taxon>
        <taxon>Actinomycetota</taxon>
        <taxon>Actinomycetes</taxon>
        <taxon>Mycobacteriales</taxon>
        <taxon>Nocardiaceae</taxon>
        <taxon>Nocardia</taxon>
    </lineage>
</organism>
<evidence type="ECO:0000259" key="4">
    <source>
        <dbReference type="Pfam" id="PF00892"/>
    </source>
</evidence>
<gene>
    <name evidence="5" type="ORF">GCM10011610_57250</name>
</gene>
<keyword evidence="6" id="KW-1185">Reference proteome</keyword>
<dbReference type="Pfam" id="PF00892">
    <property type="entry name" value="EamA"/>
    <property type="match status" value="1"/>
</dbReference>
<feature type="transmembrane region" description="Helical" evidence="2">
    <location>
        <begin position="81"/>
        <end position="101"/>
    </location>
</feature>
<keyword evidence="2" id="KW-0812">Transmembrane</keyword>
<dbReference type="InterPro" id="IPR000620">
    <property type="entry name" value="EamA_dom"/>
</dbReference>
<protein>
    <recommendedName>
        <fullName evidence="4">EamA domain-containing protein</fullName>
    </recommendedName>
</protein>
<accession>A0ABQ2KVX6</accession>
<dbReference type="InterPro" id="IPR037185">
    <property type="entry name" value="EmrE-like"/>
</dbReference>
<evidence type="ECO:0000256" key="1">
    <source>
        <dbReference type="ARBA" id="ARBA00007362"/>
    </source>
</evidence>
<feature type="signal peptide" evidence="3">
    <location>
        <begin position="1"/>
        <end position="16"/>
    </location>
</feature>
<keyword evidence="2" id="KW-1133">Transmembrane helix</keyword>